<sequence>MGGEYHWETVPPTVAPLNLGREEHWRRFDNSVNAVSFGFVATAVLISMFLFMAIFERFLRPPSSPNDLESQTMFNAKLNYPSPKMTVYASEISVLMPGEEAPTFIAHPAPVPCPPDHTLKPLHQLNQSVGGSSSLS</sequence>
<reference evidence="3" key="1">
    <citation type="submission" date="2019-09" db="EMBL/GenBank/DDBJ databases">
        <title>Draft genome information of white flower Hibiscus syriacus.</title>
        <authorList>
            <person name="Kim Y.-M."/>
        </authorList>
    </citation>
    <scope>NUCLEOTIDE SEQUENCE [LARGE SCALE GENOMIC DNA]</scope>
    <source>
        <strain evidence="3">YM2019G1</strain>
    </source>
</reference>
<evidence type="ECO:0000313" key="3">
    <source>
        <dbReference type="EMBL" id="KAE8687786.1"/>
    </source>
</evidence>
<feature type="compositionally biased region" description="Polar residues" evidence="1">
    <location>
        <begin position="124"/>
        <end position="136"/>
    </location>
</feature>
<organism evidence="3 4">
    <name type="scientific">Hibiscus syriacus</name>
    <name type="common">Rose of Sharon</name>
    <dbReference type="NCBI Taxonomy" id="106335"/>
    <lineage>
        <taxon>Eukaryota</taxon>
        <taxon>Viridiplantae</taxon>
        <taxon>Streptophyta</taxon>
        <taxon>Embryophyta</taxon>
        <taxon>Tracheophyta</taxon>
        <taxon>Spermatophyta</taxon>
        <taxon>Magnoliopsida</taxon>
        <taxon>eudicotyledons</taxon>
        <taxon>Gunneridae</taxon>
        <taxon>Pentapetalae</taxon>
        <taxon>rosids</taxon>
        <taxon>malvids</taxon>
        <taxon>Malvales</taxon>
        <taxon>Malvaceae</taxon>
        <taxon>Malvoideae</taxon>
        <taxon>Hibiscus</taxon>
    </lineage>
</organism>
<evidence type="ECO:0000313" key="4">
    <source>
        <dbReference type="Proteomes" id="UP000436088"/>
    </source>
</evidence>
<keyword evidence="2" id="KW-0472">Membrane</keyword>
<feature type="transmembrane region" description="Helical" evidence="2">
    <location>
        <begin position="34"/>
        <end position="55"/>
    </location>
</feature>
<name>A0A6A2Z8C7_HIBSY</name>
<dbReference type="AlphaFoldDB" id="A0A6A2Z8C7"/>
<keyword evidence="2" id="KW-0812">Transmembrane</keyword>
<keyword evidence="4" id="KW-1185">Reference proteome</keyword>
<protein>
    <submittedName>
        <fullName evidence="3">Indole-3-acetic acid-amido synthetase GH3.5-like isoform X1</fullName>
    </submittedName>
</protein>
<dbReference type="PANTHER" id="PTHR33728:SF21">
    <property type="entry name" value="TRANSMEMBRANE PROTEIN"/>
    <property type="match status" value="1"/>
</dbReference>
<comment type="caution">
    <text evidence="3">The sequence shown here is derived from an EMBL/GenBank/DDBJ whole genome shotgun (WGS) entry which is preliminary data.</text>
</comment>
<accession>A0A6A2Z8C7</accession>
<dbReference type="Proteomes" id="UP000436088">
    <property type="component" value="Unassembled WGS sequence"/>
</dbReference>
<gene>
    <name evidence="3" type="ORF">F3Y22_tig00111008pilonHSYRG00181</name>
</gene>
<evidence type="ECO:0000256" key="2">
    <source>
        <dbReference type="SAM" id="Phobius"/>
    </source>
</evidence>
<feature type="region of interest" description="Disordered" evidence="1">
    <location>
        <begin position="116"/>
        <end position="136"/>
    </location>
</feature>
<keyword evidence="2" id="KW-1133">Transmembrane helix</keyword>
<dbReference type="OrthoDB" id="770781at2759"/>
<dbReference type="PANTHER" id="PTHR33728">
    <property type="entry name" value="CTTNBP 2 AMINO-TERMINAL-LIKE PROTEIN"/>
    <property type="match status" value="1"/>
</dbReference>
<proteinExistence type="predicted"/>
<evidence type="ECO:0000256" key="1">
    <source>
        <dbReference type="SAM" id="MobiDB-lite"/>
    </source>
</evidence>
<dbReference type="EMBL" id="VEPZ02001200">
    <property type="protein sequence ID" value="KAE8687786.1"/>
    <property type="molecule type" value="Genomic_DNA"/>
</dbReference>